<dbReference type="EMBL" id="CYXV01000015">
    <property type="protein sequence ID" value="CUN14176.1"/>
    <property type="molecule type" value="Genomic_DNA"/>
</dbReference>
<protein>
    <submittedName>
        <fullName evidence="2">Asparagine synthetase [glutamine-hydrolyzing] 3</fullName>
        <ecNumber evidence="2">6.3.5.4</ecNumber>
    </submittedName>
</protein>
<dbReference type="SUPFAM" id="SSF52402">
    <property type="entry name" value="Adenine nucleotide alpha hydrolases-like"/>
    <property type="match status" value="1"/>
</dbReference>
<evidence type="ECO:0000313" key="3">
    <source>
        <dbReference type="Proteomes" id="UP000095495"/>
    </source>
</evidence>
<accession>A0A173UII0</accession>
<dbReference type="AlphaFoldDB" id="A0A173UII0"/>
<feature type="domain" description="Asparagine synthetase" evidence="1">
    <location>
        <begin position="1"/>
        <end position="103"/>
    </location>
</feature>
<dbReference type="Proteomes" id="UP000095495">
    <property type="component" value="Unassembled WGS sequence"/>
</dbReference>
<sequence length="110" mass="12936">MKYRNGVEKSLLRDACADLLPRELLWRKKSPYPKTYHPAYEQMLIRRMREIMSDPNSPVLPLLDRSKTEAFLAAPKELGKPWFGQLMAGPQLIAYFIQINTWMQIYHLSI</sequence>
<proteinExistence type="predicted"/>
<reference evidence="2 3" key="1">
    <citation type="submission" date="2015-09" db="EMBL/GenBank/DDBJ databases">
        <authorList>
            <consortium name="Pathogen Informatics"/>
        </authorList>
    </citation>
    <scope>NUCLEOTIDE SEQUENCE [LARGE SCALE GENOMIC DNA]</scope>
    <source>
        <strain evidence="2 3">2789STDY5608863</strain>
    </source>
</reference>
<dbReference type="InterPro" id="IPR014729">
    <property type="entry name" value="Rossmann-like_a/b/a_fold"/>
</dbReference>
<dbReference type="EC" id="6.3.5.4" evidence="2"/>
<evidence type="ECO:0000259" key="1">
    <source>
        <dbReference type="Pfam" id="PF00733"/>
    </source>
</evidence>
<dbReference type="InterPro" id="IPR001962">
    <property type="entry name" value="Asn_synthase"/>
</dbReference>
<dbReference type="GO" id="GO:0004066">
    <property type="term" value="F:asparagine synthase (glutamine-hydrolyzing) activity"/>
    <property type="evidence" value="ECO:0007669"/>
    <property type="project" value="UniProtKB-EC"/>
</dbReference>
<organism evidence="2 3">
    <name type="scientific">Roseburia faecis</name>
    <dbReference type="NCBI Taxonomy" id="301302"/>
    <lineage>
        <taxon>Bacteria</taxon>
        <taxon>Bacillati</taxon>
        <taxon>Bacillota</taxon>
        <taxon>Clostridia</taxon>
        <taxon>Lachnospirales</taxon>
        <taxon>Lachnospiraceae</taxon>
        <taxon>Roseburia</taxon>
    </lineage>
</organism>
<keyword evidence="2" id="KW-0436">Ligase</keyword>
<dbReference type="Pfam" id="PF00733">
    <property type="entry name" value="Asn_synthase"/>
    <property type="match status" value="1"/>
</dbReference>
<dbReference type="Gene3D" id="3.40.50.620">
    <property type="entry name" value="HUPs"/>
    <property type="match status" value="1"/>
</dbReference>
<evidence type="ECO:0000313" key="2">
    <source>
        <dbReference type="EMBL" id="CUN14176.1"/>
    </source>
</evidence>
<dbReference type="GO" id="GO:0006529">
    <property type="term" value="P:asparagine biosynthetic process"/>
    <property type="evidence" value="ECO:0007669"/>
    <property type="project" value="InterPro"/>
</dbReference>
<gene>
    <name evidence="2" type="primary">asnO_1</name>
    <name evidence="2" type="ORF">ERS852420_02973</name>
</gene>
<name>A0A173UII0_9FIRM</name>